<organism evidence="7 8">
    <name type="scientific">Bradyrhizobium cajani</name>
    <dbReference type="NCBI Taxonomy" id="1928661"/>
    <lineage>
        <taxon>Bacteria</taxon>
        <taxon>Pseudomonadati</taxon>
        <taxon>Pseudomonadota</taxon>
        <taxon>Alphaproteobacteria</taxon>
        <taxon>Hyphomicrobiales</taxon>
        <taxon>Nitrobacteraceae</taxon>
        <taxon>Bradyrhizobium</taxon>
    </lineage>
</organism>
<dbReference type="EMBL" id="WQNE01000003">
    <property type="protein sequence ID" value="MVT72820.1"/>
    <property type="molecule type" value="Genomic_DNA"/>
</dbReference>
<dbReference type="SUPFAM" id="SSF69737">
    <property type="entry name" value="Urease metallochaperone UreE, C-terminal domain"/>
    <property type="match status" value="1"/>
</dbReference>
<protein>
    <recommendedName>
        <fullName evidence="4">Urease accessory protein UreE</fullName>
    </recommendedName>
</protein>
<dbReference type="GO" id="GO:0005737">
    <property type="term" value="C:cytoplasm"/>
    <property type="evidence" value="ECO:0007669"/>
    <property type="project" value="UniProtKB-SubCell"/>
</dbReference>
<keyword evidence="3 4" id="KW-0143">Chaperone</keyword>
<feature type="domain" description="UreE urease accessory N-terminal" evidence="6">
    <location>
        <begin position="3"/>
        <end position="67"/>
    </location>
</feature>
<keyword evidence="1 4" id="KW-0963">Cytoplasm</keyword>
<keyword evidence="2 4" id="KW-0533">Nickel</keyword>
<dbReference type="AlphaFoldDB" id="A0A844TDW1"/>
<dbReference type="NCBIfam" id="NF009751">
    <property type="entry name" value="PRK13261.1-1"/>
    <property type="match status" value="1"/>
</dbReference>
<dbReference type="SUPFAM" id="SSF69287">
    <property type="entry name" value="Urease metallochaperone UreE, N-terminal domain"/>
    <property type="match status" value="1"/>
</dbReference>
<accession>A0A844TDW1</accession>
<dbReference type="HAMAP" id="MF_00822">
    <property type="entry name" value="UreE"/>
    <property type="match status" value="1"/>
</dbReference>
<dbReference type="InterPro" id="IPR004029">
    <property type="entry name" value="UreE_N"/>
</dbReference>
<dbReference type="Pfam" id="PF02814">
    <property type="entry name" value="UreE_N"/>
    <property type="match status" value="1"/>
</dbReference>
<dbReference type="InterPro" id="IPR036118">
    <property type="entry name" value="UreE_N_sf"/>
</dbReference>
<proteinExistence type="inferred from homology"/>
<sequence>MIRATQVKGQHRFAEAPADTVVLDFDDRHRRRMAMTGTRGLEFLLDLENAVALRGGDALVLEDGRLVEVVAAPEPLLELRGRDPHHLIRVAWHLGNRHLPTQIMAKALRIRRDHVIEAMVKGLGARVIEIEAPFDPEGGAYADAGHAHGHDDHAHHDHGHEHHDHGHDHHDHHGHDHHGHDHHGHDHHHHDHAAHDHGHGHHHHHDEHCDHPDHHHGHKHAHDHK</sequence>
<evidence type="ECO:0000256" key="3">
    <source>
        <dbReference type="ARBA" id="ARBA00023186"/>
    </source>
</evidence>
<dbReference type="Proteomes" id="UP000449969">
    <property type="component" value="Unassembled WGS sequence"/>
</dbReference>
<comment type="similarity">
    <text evidence="4">Belongs to the UreE family.</text>
</comment>
<dbReference type="GO" id="GO:0051082">
    <property type="term" value="F:unfolded protein binding"/>
    <property type="evidence" value="ECO:0007669"/>
    <property type="project" value="UniProtKB-UniRule"/>
</dbReference>
<comment type="caution">
    <text evidence="7">The sequence shown here is derived from an EMBL/GenBank/DDBJ whole genome shotgun (WGS) entry which is preliminary data.</text>
</comment>
<evidence type="ECO:0000313" key="7">
    <source>
        <dbReference type="EMBL" id="MVT72820.1"/>
    </source>
</evidence>
<feature type="compositionally biased region" description="Basic residues" evidence="5">
    <location>
        <begin position="175"/>
        <end position="205"/>
    </location>
</feature>
<comment type="subcellular location">
    <subcellularLocation>
        <location evidence="4">Cytoplasm</location>
    </subcellularLocation>
</comment>
<dbReference type="SMART" id="SM00988">
    <property type="entry name" value="UreE_N"/>
    <property type="match status" value="1"/>
</dbReference>
<feature type="compositionally biased region" description="Basic residues" evidence="5">
    <location>
        <begin position="214"/>
        <end position="225"/>
    </location>
</feature>
<evidence type="ECO:0000256" key="1">
    <source>
        <dbReference type="ARBA" id="ARBA00022490"/>
    </source>
</evidence>
<dbReference type="OrthoDB" id="9802215at2"/>
<dbReference type="Gene3D" id="2.60.260.20">
    <property type="entry name" value="Urease metallochaperone UreE, N-terminal domain"/>
    <property type="match status" value="1"/>
</dbReference>
<dbReference type="GO" id="GO:0006457">
    <property type="term" value="P:protein folding"/>
    <property type="evidence" value="ECO:0007669"/>
    <property type="project" value="InterPro"/>
</dbReference>
<dbReference type="CDD" id="cd00571">
    <property type="entry name" value="UreE"/>
    <property type="match status" value="1"/>
</dbReference>
<reference evidence="7 8" key="1">
    <citation type="submission" date="2019-12" db="EMBL/GenBank/DDBJ databases">
        <title>Draft genome sequences Bradyrhizobium cajani AMBPC1010, Bradyrhizobium pachyrhizi AMBPC1040 and Bradyrhizobium yuanmingense ALSPC3051, three plant growth promoting strains isolated from nodules of Cajanus cajan L. in Dominican Republic.</title>
        <authorList>
            <person name="Flores-Felix J.D."/>
            <person name="Araujo J."/>
            <person name="Diaz-Alcantara C."/>
            <person name="Gonzalez-Andres F."/>
            <person name="Velazquez E."/>
        </authorList>
    </citation>
    <scope>NUCLEOTIDE SEQUENCE [LARGE SCALE GENOMIC DNA]</scope>
    <source>
        <strain evidence="7 8">1010</strain>
    </source>
</reference>
<keyword evidence="8" id="KW-1185">Reference proteome</keyword>
<gene>
    <name evidence="4 7" type="primary">ureE</name>
    <name evidence="7" type="ORF">GPL20_06825</name>
</gene>
<evidence type="ECO:0000256" key="5">
    <source>
        <dbReference type="SAM" id="MobiDB-lite"/>
    </source>
</evidence>
<dbReference type="Gene3D" id="3.30.70.790">
    <property type="entry name" value="UreE, C-terminal domain"/>
    <property type="match status" value="1"/>
</dbReference>
<dbReference type="RefSeq" id="WP_157328814.1">
    <property type="nucleotide sequence ID" value="NZ_JANADL010000007.1"/>
</dbReference>
<dbReference type="GO" id="GO:0016151">
    <property type="term" value="F:nickel cation binding"/>
    <property type="evidence" value="ECO:0007669"/>
    <property type="project" value="UniProtKB-UniRule"/>
</dbReference>
<comment type="function">
    <text evidence="4">Involved in urease metallocenter assembly. Binds nickel. Probably functions as a nickel donor during metallocenter assembly.</text>
</comment>
<evidence type="ECO:0000256" key="2">
    <source>
        <dbReference type="ARBA" id="ARBA00022596"/>
    </source>
</evidence>
<feature type="region of interest" description="Disordered" evidence="5">
    <location>
        <begin position="139"/>
        <end position="225"/>
    </location>
</feature>
<name>A0A844TDW1_9BRAD</name>
<evidence type="ECO:0000313" key="8">
    <source>
        <dbReference type="Proteomes" id="UP000449969"/>
    </source>
</evidence>
<feature type="compositionally biased region" description="Basic and acidic residues" evidence="5">
    <location>
        <begin position="145"/>
        <end position="174"/>
    </location>
</feature>
<evidence type="ECO:0000259" key="6">
    <source>
        <dbReference type="SMART" id="SM00988"/>
    </source>
</evidence>
<evidence type="ECO:0000256" key="4">
    <source>
        <dbReference type="HAMAP-Rule" id="MF_00822"/>
    </source>
</evidence>
<dbReference type="InterPro" id="IPR012406">
    <property type="entry name" value="UreE"/>
</dbReference>